<keyword evidence="4" id="KW-0201">Cytochrome c-type biogenesis</keyword>
<keyword evidence="3" id="KW-0547">Nucleotide-binding</keyword>
<keyword evidence="5" id="KW-0067">ATP-binding</keyword>
<evidence type="ECO:0000259" key="9">
    <source>
        <dbReference type="PROSITE" id="PS50893"/>
    </source>
</evidence>
<dbReference type="GO" id="GO:0005524">
    <property type="term" value="F:ATP binding"/>
    <property type="evidence" value="ECO:0007669"/>
    <property type="project" value="UniProtKB-KW"/>
</dbReference>
<evidence type="ECO:0000256" key="3">
    <source>
        <dbReference type="ARBA" id="ARBA00022741"/>
    </source>
</evidence>
<keyword evidence="2" id="KW-1003">Cell membrane</keyword>
<dbReference type="GO" id="GO:0022857">
    <property type="term" value="F:transmembrane transporter activity"/>
    <property type="evidence" value="ECO:0007669"/>
    <property type="project" value="InterPro"/>
</dbReference>
<dbReference type="InterPro" id="IPR003439">
    <property type="entry name" value="ABC_transporter-like_ATP-bd"/>
</dbReference>
<dbReference type="EMBL" id="WNKY01000006">
    <property type="protein sequence ID" value="MTV37651.1"/>
    <property type="molecule type" value="Genomic_DNA"/>
</dbReference>
<name>A0A6L6PGE4_9BURK</name>
<sequence length="240" mass="25453">MTLQALDLCCVRGERRLFKDVSLSLAAGQALRVRGANGSGKTTLLRTLAGLAHAESGEVRWQGRALAACRDQYHNQMIYLGHAAAVKDELLAWENLVYSARLNGRVLDRAEAEHSLAALGLGRAAQLPARSLSQGQRKRLALARLHGAEGHAAPLWILDEPFNALDQDAVAALCAALDQHFTRGGMLVYTTHTDLPLHPAVALDLNLDRPASAPPARPASPFAAAQATPTPAAPPSASSC</sequence>
<organism evidence="10 11">
    <name type="scientific">Duganella radicis</name>
    <dbReference type="NCBI Taxonomy" id="551988"/>
    <lineage>
        <taxon>Bacteria</taxon>
        <taxon>Pseudomonadati</taxon>
        <taxon>Pseudomonadota</taxon>
        <taxon>Betaproteobacteria</taxon>
        <taxon>Burkholderiales</taxon>
        <taxon>Oxalobacteraceae</taxon>
        <taxon>Telluria group</taxon>
        <taxon>Duganella</taxon>
    </lineage>
</organism>
<dbReference type="PANTHER" id="PTHR43499:SF1">
    <property type="entry name" value="ABC TRANSPORTER I FAMILY MEMBER 1"/>
    <property type="match status" value="1"/>
</dbReference>
<dbReference type="InterPro" id="IPR027417">
    <property type="entry name" value="P-loop_NTPase"/>
</dbReference>
<keyword evidence="7" id="KW-0472">Membrane</keyword>
<evidence type="ECO:0000313" key="10">
    <source>
        <dbReference type="EMBL" id="MTV37651.1"/>
    </source>
</evidence>
<feature type="compositionally biased region" description="Low complexity" evidence="8">
    <location>
        <begin position="219"/>
        <end position="240"/>
    </location>
</feature>
<dbReference type="NCBIfam" id="NF010061">
    <property type="entry name" value="PRK13538.1"/>
    <property type="match status" value="1"/>
</dbReference>
<dbReference type="InterPro" id="IPR003593">
    <property type="entry name" value="AAA+_ATPase"/>
</dbReference>
<dbReference type="GO" id="GO:0017004">
    <property type="term" value="P:cytochrome complex assembly"/>
    <property type="evidence" value="ECO:0007669"/>
    <property type="project" value="UniProtKB-KW"/>
</dbReference>
<dbReference type="NCBIfam" id="TIGR01189">
    <property type="entry name" value="ccmA"/>
    <property type="match status" value="1"/>
</dbReference>
<evidence type="ECO:0000256" key="4">
    <source>
        <dbReference type="ARBA" id="ARBA00022748"/>
    </source>
</evidence>
<feature type="domain" description="ABC transporter" evidence="9">
    <location>
        <begin position="3"/>
        <end position="234"/>
    </location>
</feature>
<dbReference type="Proteomes" id="UP000475582">
    <property type="component" value="Unassembled WGS sequence"/>
</dbReference>
<evidence type="ECO:0000256" key="5">
    <source>
        <dbReference type="ARBA" id="ARBA00022840"/>
    </source>
</evidence>
<dbReference type="SMART" id="SM00382">
    <property type="entry name" value="AAA"/>
    <property type="match status" value="1"/>
</dbReference>
<dbReference type="OrthoDB" id="9800654at2"/>
<comment type="caution">
    <text evidence="10">The sequence shown here is derived from an EMBL/GenBank/DDBJ whole genome shotgun (WGS) entry which is preliminary data.</text>
</comment>
<accession>A0A6L6PGE4</accession>
<dbReference type="PROSITE" id="PS50893">
    <property type="entry name" value="ABC_TRANSPORTER_2"/>
    <property type="match status" value="1"/>
</dbReference>
<evidence type="ECO:0000256" key="1">
    <source>
        <dbReference type="ARBA" id="ARBA00022448"/>
    </source>
</evidence>
<evidence type="ECO:0000256" key="8">
    <source>
        <dbReference type="SAM" id="MobiDB-lite"/>
    </source>
</evidence>
<feature type="region of interest" description="Disordered" evidence="8">
    <location>
        <begin position="209"/>
        <end position="240"/>
    </location>
</feature>
<dbReference type="Gene3D" id="3.40.50.300">
    <property type="entry name" value="P-loop containing nucleotide triphosphate hydrolases"/>
    <property type="match status" value="1"/>
</dbReference>
<evidence type="ECO:0000256" key="7">
    <source>
        <dbReference type="ARBA" id="ARBA00023136"/>
    </source>
</evidence>
<reference evidence="10 11" key="1">
    <citation type="submission" date="2019-11" db="EMBL/GenBank/DDBJ databases">
        <title>Type strains purchased from KCTC, JCM and DSMZ.</title>
        <authorList>
            <person name="Lu H."/>
        </authorList>
    </citation>
    <scope>NUCLEOTIDE SEQUENCE [LARGE SCALE GENOMIC DNA]</scope>
    <source>
        <strain evidence="10 11">KCTC 22382</strain>
    </source>
</reference>
<gene>
    <name evidence="10" type="primary">ccmA</name>
    <name evidence="10" type="ORF">GM676_08645</name>
</gene>
<proteinExistence type="predicted"/>
<dbReference type="GO" id="GO:0016887">
    <property type="term" value="F:ATP hydrolysis activity"/>
    <property type="evidence" value="ECO:0007669"/>
    <property type="project" value="InterPro"/>
</dbReference>
<evidence type="ECO:0000256" key="2">
    <source>
        <dbReference type="ARBA" id="ARBA00022475"/>
    </source>
</evidence>
<dbReference type="PANTHER" id="PTHR43499">
    <property type="entry name" value="ABC TRANSPORTER I FAMILY MEMBER 1"/>
    <property type="match status" value="1"/>
</dbReference>
<protein>
    <submittedName>
        <fullName evidence="10">Cytochrome c biogenesis heme-transporting ATPase CcmA</fullName>
    </submittedName>
</protein>
<dbReference type="InterPro" id="IPR005895">
    <property type="entry name" value="ABC_transptr_haem_export_CcmA"/>
</dbReference>
<dbReference type="Pfam" id="PF00005">
    <property type="entry name" value="ABC_tran"/>
    <property type="match status" value="1"/>
</dbReference>
<keyword evidence="6" id="KW-1278">Translocase</keyword>
<dbReference type="AlphaFoldDB" id="A0A6L6PGE4"/>
<dbReference type="SUPFAM" id="SSF52540">
    <property type="entry name" value="P-loop containing nucleoside triphosphate hydrolases"/>
    <property type="match status" value="1"/>
</dbReference>
<keyword evidence="11" id="KW-1185">Reference proteome</keyword>
<keyword evidence="1" id="KW-0813">Transport</keyword>
<evidence type="ECO:0000256" key="6">
    <source>
        <dbReference type="ARBA" id="ARBA00022967"/>
    </source>
</evidence>
<evidence type="ECO:0000313" key="11">
    <source>
        <dbReference type="Proteomes" id="UP000475582"/>
    </source>
</evidence>
<dbReference type="RefSeq" id="WP_155463117.1">
    <property type="nucleotide sequence ID" value="NZ_WNKY01000006.1"/>
</dbReference>